<dbReference type="Proteomes" id="UP001345963">
    <property type="component" value="Unassembled WGS sequence"/>
</dbReference>
<evidence type="ECO:0000313" key="5">
    <source>
        <dbReference type="EMBL" id="MED6261750.1"/>
    </source>
</evidence>
<feature type="coiled-coil region" evidence="2">
    <location>
        <begin position="374"/>
        <end position="426"/>
    </location>
</feature>
<reference evidence="5 6" key="1">
    <citation type="submission" date="2021-07" db="EMBL/GenBank/DDBJ databases">
        <authorList>
            <person name="Palmer J.M."/>
        </authorList>
    </citation>
    <scope>NUCLEOTIDE SEQUENCE [LARGE SCALE GENOMIC DNA]</scope>
    <source>
        <strain evidence="5 6">AT_MEX2019</strain>
        <tissue evidence="5">Muscle</tissue>
    </source>
</reference>
<dbReference type="PANTHER" id="PTHR45615">
    <property type="entry name" value="MYOSIN HEAVY CHAIN, NON-MUSCLE"/>
    <property type="match status" value="1"/>
</dbReference>
<evidence type="ECO:0000256" key="2">
    <source>
        <dbReference type="SAM" id="Coils"/>
    </source>
</evidence>
<accession>A0ABU7CIN8</accession>
<name>A0ABU7CIN8_9TELE</name>
<dbReference type="SUPFAM" id="SSF90257">
    <property type="entry name" value="Myosin rod fragments"/>
    <property type="match status" value="1"/>
</dbReference>
<sequence length="450" mass="52088">MTSRLSFGLGPAGSSEEPSHQALSDESRPQAWLQGGTPALPYRATSHVSVSVKNFSFIFLKDEVSALRRRLEKSEKERNELRQTADSLETKVTAVTSELSDERFRGDAVGQALDVERAERLRLGKENNDLLARLDQFKVTMETLEKQLEEEKQKAQVAASHRGAATESELALELDCCQTEVEFVRRRLKQTEEKLETERQTRQQLDTKVGTLQAQLEQSRRSTSDLKRHCRRVTSDLQDARVLSDALQSRMHELERKQRRFDNELAQALEEANNEKEQKDKALQENSALGTEVFNLRRNLQDSQSEVSRLQKQKEELCAQIRDLSLPVDLASDSVPDMKKQIRLLESQASERAEEMTKLSAQIQQRQQIHMRFEIEMERMKQMHQKELEDKEEELEDVHKSSQRRLKQLEMQLEQEYEEKQMVIHEKHDLEGLIATLCEQHLLPVGSCWT</sequence>
<protein>
    <recommendedName>
        <fullName evidence="4">Myosin tail domain-containing protein</fullName>
    </recommendedName>
</protein>
<keyword evidence="1 2" id="KW-0175">Coiled coil</keyword>
<feature type="compositionally biased region" description="Basic and acidic residues" evidence="3">
    <location>
        <begin position="17"/>
        <end position="28"/>
    </location>
</feature>
<comment type="caution">
    <text evidence="5">The sequence shown here is derived from an EMBL/GenBank/DDBJ whole genome shotgun (WGS) entry which is preliminary data.</text>
</comment>
<dbReference type="EMBL" id="JAHUTI010090679">
    <property type="protein sequence ID" value="MED6261750.1"/>
    <property type="molecule type" value="Genomic_DNA"/>
</dbReference>
<evidence type="ECO:0000313" key="6">
    <source>
        <dbReference type="Proteomes" id="UP001345963"/>
    </source>
</evidence>
<feature type="coiled-coil region" evidence="2">
    <location>
        <begin position="127"/>
        <end position="208"/>
    </location>
</feature>
<keyword evidence="6" id="KW-1185">Reference proteome</keyword>
<evidence type="ECO:0000256" key="3">
    <source>
        <dbReference type="SAM" id="MobiDB-lite"/>
    </source>
</evidence>
<dbReference type="InterPro" id="IPR002928">
    <property type="entry name" value="Myosin_tail"/>
</dbReference>
<feature type="coiled-coil region" evidence="2">
    <location>
        <begin position="237"/>
        <end position="320"/>
    </location>
</feature>
<feature type="domain" description="Myosin tail" evidence="4">
    <location>
        <begin position="63"/>
        <end position="437"/>
    </location>
</feature>
<organism evidence="5 6">
    <name type="scientific">Ataeniobius toweri</name>
    <dbReference type="NCBI Taxonomy" id="208326"/>
    <lineage>
        <taxon>Eukaryota</taxon>
        <taxon>Metazoa</taxon>
        <taxon>Chordata</taxon>
        <taxon>Craniata</taxon>
        <taxon>Vertebrata</taxon>
        <taxon>Euteleostomi</taxon>
        <taxon>Actinopterygii</taxon>
        <taxon>Neopterygii</taxon>
        <taxon>Teleostei</taxon>
        <taxon>Neoteleostei</taxon>
        <taxon>Acanthomorphata</taxon>
        <taxon>Ovalentaria</taxon>
        <taxon>Atherinomorphae</taxon>
        <taxon>Cyprinodontiformes</taxon>
        <taxon>Goodeidae</taxon>
        <taxon>Ataeniobius</taxon>
    </lineage>
</organism>
<dbReference type="Pfam" id="PF01576">
    <property type="entry name" value="Myosin_tail_1"/>
    <property type="match status" value="1"/>
</dbReference>
<dbReference type="PANTHER" id="PTHR45615:SF8">
    <property type="entry name" value="UNCONVENTIONAL MYOSIN-XVIIIB"/>
    <property type="match status" value="1"/>
</dbReference>
<proteinExistence type="predicted"/>
<evidence type="ECO:0000259" key="4">
    <source>
        <dbReference type="Pfam" id="PF01576"/>
    </source>
</evidence>
<evidence type="ECO:0000256" key="1">
    <source>
        <dbReference type="ARBA" id="ARBA00023054"/>
    </source>
</evidence>
<gene>
    <name evidence="5" type="ORF">ATANTOWER_009496</name>
</gene>
<feature type="region of interest" description="Disordered" evidence="3">
    <location>
        <begin position="1"/>
        <end position="29"/>
    </location>
</feature>
<feature type="coiled-coil region" evidence="2">
    <location>
        <begin position="57"/>
        <end position="98"/>
    </location>
</feature>